<keyword evidence="2" id="KW-1185">Reference proteome</keyword>
<evidence type="ECO:0000313" key="2">
    <source>
        <dbReference type="Proteomes" id="UP000182589"/>
    </source>
</evidence>
<gene>
    <name evidence="1" type="ORF">SAMN04489725_103182</name>
</gene>
<name>A0A1H2RXB1_9BACL</name>
<proteinExistence type="predicted"/>
<evidence type="ECO:0000313" key="1">
    <source>
        <dbReference type="EMBL" id="SDW24113.1"/>
    </source>
</evidence>
<dbReference type="Proteomes" id="UP000182589">
    <property type="component" value="Unassembled WGS sequence"/>
</dbReference>
<accession>A0A1H2RXB1</accession>
<protein>
    <submittedName>
        <fullName evidence="1">Uncharacterized protein</fullName>
    </submittedName>
</protein>
<dbReference type="STRING" id="89784.SAMN04489725_103182"/>
<dbReference type="EMBL" id="FNOJ01000003">
    <property type="protein sequence ID" value="SDW24113.1"/>
    <property type="molecule type" value="Genomic_DNA"/>
</dbReference>
<reference evidence="2" key="1">
    <citation type="submission" date="2016-10" db="EMBL/GenBank/DDBJ databases">
        <authorList>
            <person name="Varghese N."/>
        </authorList>
    </citation>
    <scope>NUCLEOTIDE SEQUENCE [LARGE SCALE GENOMIC DNA]</scope>
    <source>
        <strain evidence="2">DSM 12489</strain>
    </source>
</reference>
<sequence>MALTISPLYCRCQRNTASGYALRLGWNVFRNLKMQKNAAFRYTAFCITLQDWTGLVIELTPRSVQVSLVNRPSPITLLTT</sequence>
<dbReference type="AlphaFoldDB" id="A0A1H2RXB1"/>
<organism evidence="1 2">
    <name type="scientific">Alicyclobacillus hesperidum</name>
    <dbReference type="NCBI Taxonomy" id="89784"/>
    <lineage>
        <taxon>Bacteria</taxon>
        <taxon>Bacillati</taxon>
        <taxon>Bacillota</taxon>
        <taxon>Bacilli</taxon>
        <taxon>Bacillales</taxon>
        <taxon>Alicyclobacillaceae</taxon>
        <taxon>Alicyclobacillus</taxon>
    </lineage>
</organism>